<dbReference type="AlphaFoldDB" id="D2A118"/>
<organism evidence="1 2">
    <name type="scientific">Tribolium castaneum</name>
    <name type="common">Red flour beetle</name>
    <dbReference type="NCBI Taxonomy" id="7070"/>
    <lineage>
        <taxon>Eukaryota</taxon>
        <taxon>Metazoa</taxon>
        <taxon>Ecdysozoa</taxon>
        <taxon>Arthropoda</taxon>
        <taxon>Hexapoda</taxon>
        <taxon>Insecta</taxon>
        <taxon>Pterygota</taxon>
        <taxon>Neoptera</taxon>
        <taxon>Endopterygota</taxon>
        <taxon>Coleoptera</taxon>
        <taxon>Polyphaga</taxon>
        <taxon>Cucujiformia</taxon>
        <taxon>Tenebrionidae</taxon>
        <taxon>Tenebrionidae incertae sedis</taxon>
        <taxon>Tribolium</taxon>
    </lineage>
</organism>
<dbReference type="EMBL" id="KQ971338">
    <property type="protein sequence ID" value="EFA01596.1"/>
    <property type="molecule type" value="Genomic_DNA"/>
</dbReference>
<dbReference type="Proteomes" id="UP000007266">
    <property type="component" value="Linkage group 4"/>
</dbReference>
<evidence type="ECO:0000313" key="1">
    <source>
        <dbReference type="EMBL" id="EFA01596.1"/>
    </source>
</evidence>
<gene>
    <name evidence="1" type="primary">GLEAN_07160</name>
    <name evidence="1" type="ORF">TcasGA2_TC007160</name>
</gene>
<keyword evidence="2" id="KW-1185">Reference proteome</keyword>
<evidence type="ECO:0000313" key="2">
    <source>
        <dbReference type="Proteomes" id="UP000007266"/>
    </source>
</evidence>
<dbReference type="InParanoid" id="D2A118"/>
<dbReference type="HOGENOM" id="CLU_2006846_0_0_1"/>
<accession>D2A118</accession>
<sequence>MSLLPEECKALIKHRHHVFHFQPNLKPGICHRKHLPGANQTSPRNELSKNAKRLALIKRFFEQVLKRFYRNLMIYELGNLQQEWRKLEVGTGEVVRRAFKWRIFRSRTGESSSWAKLVQSQLEL</sequence>
<name>D2A118_TRICA</name>
<protein>
    <submittedName>
        <fullName evidence="1">Uncharacterized protein</fullName>
    </submittedName>
</protein>
<reference evidence="1 2" key="1">
    <citation type="journal article" date="2008" name="Nature">
        <title>The genome of the model beetle and pest Tribolium castaneum.</title>
        <authorList>
            <consortium name="Tribolium Genome Sequencing Consortium"/>
            <person name="Richards S."/>
            <person name="Gibbs R.A."/>
            <person name="Weinstock G.M."/>
            <person name="Brown S.J."/>
            <person name="Denell R."/>
            <person name="Beeman R.W."/>
            <person name="Gibbs R."/>
            <person name="Beeman R.W."/>
            <person name="Brown S.J."/>
            <person name="Bucher G."/>
            <person name="Friedrich M."/>
            <person name="Grimmelikhuijzen C.J."/>
            <person name="Klingler M."/>
            <person name="Lorenzen M."/>
            <person name="Richards S."/>
            <person name="Roth S."/>
            <person name="Schroder R."/>
            <person name="Tautz D."/>
            <person name="Zdobnov E.M."/>
            <person name="Muzny D."/>
            <person name="Gibbs R.A."/>
            <person name="Weinstock G.M."/>
            <person name="Attaway T."/>
            <person name="Bell S."/>
            <person name="Buhay C.J."/>
            <person name="Chandrabose M.N."/>
            <person name="Chavez D."/>
            <person name="Clerk-Blankenburg K.P."/>
            <person name="Cree A."/>
            <person name="Dao M."/>
            <person name="Davis C."/>
            <person name="Chacko J."/>
            <person name="Dinh H."/>
            <person name="Dugan-Rocha S."/>
            <person name="Fowler G."/>
            <person name="Garner T.T."/>
            <person name="Garnes J."/>
            <person name="Gnirke A."/>
            <person name="Hawes A."/>
            <person name="Hernandez J."/>
            <person name="Hines S."/>
            <person name="Holder M."/>
            <person name="Hume J."/>
            <person name="Jhangiani S.N."/>
            <person name="Joshi V."/>
            <person name="Khan Z.M."/>
            <person name="Jackson L."/>
            <person name="Kovar C."/>
            <person name="Kowis A."/>
            <person name="Lee S."/>
            <person name="Lewis L.R."/>
            <person name="Margolis J."/>
            <person name="Morgan M."/>
            <person name="Nazareth L.V."/>
            <person name="Nguyen N."/>
            <person name="Okwuonu G."/>
            <person name="Parker D."/>
            <person name="Richards S."/>
            <person name="Ruiz S.J."/>
            <person name="Santibanez J."/>
            <person name="Savard J."/>
            <person name="Scherer S.E."/>
            <person name="Schneider B."/>
            <person name="Sodergren E."/>
            <person name="Tautz D."/>
            <person name="Vattahil S."/>
            <person name="Villasana D."/>
            <person name="White C.S."/>
            <person name="Wright R."/>
            <person name="Park Y."/>
            <person name="Beeman R.W."/>
            <person name="Lord J."/>
            <person name="Oppert B."/>
            <person name="Lorenzen M."/>
            <person name="Brown S."/>
            <person name="Wang L."/>
            <person name="Savard J."/>
            <person name="Tautz D."/>
            <person name="Richards S."/>
            <person name="Weinstock G."/>
            <person name="Gibbs R.A."/>
            <person name="Liu Y."/>
            <person name="Worley K."/>
            <person name="Weinstock G."/>
            <person name="Elsik C.G."/>
            <person name="Reese J.T."/>
            <person name="Elhaik E."/>
            <person name="Landan G."/>
            <person name="Graur D."/>
            <person name="Arensburger P."/>
            <person name="Atkinson P."/>
            <person name="Beeman R.W."/>
            <person name="Beidler J."/>
            <person name="Brown S.J."/>
            <person name="Demuth J.P."/>
            <person name="Drury D.W."/>
            <person name="Du Y.Z."/>
            <person name="Fujiwara H."/>
            <person name="Lorenzen M."/>
            <person name="Maselli V."/>
            <person name="Osanai M."/>
            <person name="Park Y."/>
            <person name="Robertson H.M."/>
            <person name="Tu Z."/>
            <person name="Wang J.J."/>
            <person name="Wang S."/>
            <person name="Richards S."/>
            <person name="Song H."/>
            <person name="Zhang L."/>
            <person name="Sodergren E."/>
            <person name="Werner D."/>
            <person name="Stanke M."/>
            <person name="Morgenstern B."/>
            <person name="Solovyev V."/>
            <person name="Kosarev P."/>
            <person name="Brown G."/>
            <person name="Chen H.C."/>
            <person name="Ermolaeva O."/>
            <person name="Hlavina W."/>
            <person name="Kapustin Y."/>
            <person name="Kiryutin B."/>
            <person name="Kitts P."/>
            <person name="Maglott D."/>
            <person name="Pruitt K."/>
            <person name="Sapojnikov V."/>
            <person name="Souvorov A."/>
            <person name="Mackey A.J."/>
            <person name="Waterhouse R.M."/>
            <person name="Wyder S."/>
            <person name="Zdobnov E.M."/>
            <person name="Zdobnov E.M."/>
            <person name="Wyder S."/>
            <person name="Kriventseva E.V."/>
            <person name="Kadowaki T."/>
            <person name="Bork P."/>
            <person name="Aranda M."/>
            <person name="Bao R."/>
            <person name="Beermann A."/>
            <person name="Berns N."/>
            <person name="Bolognesi R."/>
            <person name="Bonneton F."/>
            <person name="Bopp D."/>
            <person name="Brown S.J."/>
            <person name="Bucher G."/>
            <person name="Butts T."/>
            <person name="Chaumot A."/>
            <person name="Denell R.E."/>
            <person name="Ferrier D.E."/>
            <person name="Friedrich M."/>
            <person name="Gordon C.M."/>
            <person name="Jindra M."/>
            <person name="Klingler M."/>
            <person name="Lan Q."/>
            <person name="Lattorff H.M."/>
            <person name="Laudet V."/>
            <person name="von Levetsow C."/>
            <person name="Liu Z."/>
            <person name="Lutz R."/>
            <person name="Lynch J.A."/>
            <person name="da Fonseca R.N."/>
            <person name="Posnien N."/>
            <person name="Reuter R."/>
            <person name="Roth S."/>
            <person name="Savard J."/>
            <person name="Schinko J.B."/>
            <person name="Schmitt C."/>
            <person name="Schoppmeier M."/>
            <person name="Schroder R."/>
            <person name="Shippy T.D."/>
            <person name="Simonnet F."/>
            <person name="Marques-Souza H."/>
            <person name="Tautz D."/>
            <person name="Tomoyasu Y."/>
            <person name="Trauner J."/>
            <person name="Van der Zee M."/>
            <person name="Vervoort M."/>
            <person name="Wittkopp N."/>
            <person name="Wimmer E.A."/>
            <person name="Yang X."/>
            <person name="Jones A.K."/>
            <person name="Sattelle D.B."/>
            <person name="Ebert P.R."/>
            <person name="Nelson D."/>
            <person name="Scott J.G."/>
            <person name="Beeman R.W."/>
            <person name="Muthukrishnan S."/>
            <person name="Kramer K.J."/>
            <person name="Arakane Y."/>
            <person name="Beeman R.W."/>
            <person name="Zhu Q."/>
            <person name="Hogenkamp D."/>
            <person name="Dixit R."/>
            <person name="Oppert B."/>
            <person name="Jiang H."/>
            <person name="Zou Z."/>
            <person name="Marshall J."/>
            <person name="Elpidina E."/>
            <person name="Vinokurov K."/>
            <person name="Oppert C."/>
            <person name="Zou Z."/>
            <person name="Evans J."/>
            <person name="Lu Z."/>
            <person name="Zhao P."/>
            <person name="Sumathipala N."/>
            <person name="Altincicek B."/>
            <person name="Vilcinskas A."/>
            <person name="Williams M."/>
            <person name="Hultmark D."/>
            <person name="Hetru C."/>
            <person name="Jiang H."/>
            <person name="Grimmelikhuijzen C.J."/>
            <person name="Hauser F."/>
            <person name="Cazzamali G."/>
            <person name="Williamson M."/>
            <person name="Park Y."/>
            <person name="Li B."/>
            <person name="Tanaka Y."/>
            <person name="Predel R."/>
            <person name="Neupert S."/>
            <person name="Schachtner J."/>
            <person name="Verleyen P."/>
            <person name="Raible F."/>
            <person name="Bork P."/>
            <person name="Friedrich M."/>
            <person name="Walden K.K."/>
            <person name="Robertson H.M."/>
            <person name="Angeli S."/>
            <person name="Foret S."/>
            <person name="Bucher G."/>
            <person name="Schuetz S."/>
            <person name="Maleszka R."/>
            <person name="Wimmer E.A."/>
            <person name="Beeman R.W."/>
            <person name="Lorenzen M."/>
            <person name="Tomoyasu Y."/>
            <person name="Miller S.C."/>
            <person name="Grossmann D."/>
            <person name="Bucher G."/>
        </authorList>
    </citation>
    <scope>NUCLEOTIDE SEQUENCE [LARGE SCALE GENOMIC DNA]</scope>
    <source>
        <strain evidence="1 2">Georgia GA2</strain>
    </source>
</reference>
<reference evidence="1 2" key="2">
    <citation type="journal article" date="2010" name="Nucleic Acids Res.">
        <title>BeetleBase in 2010: revisions to provide comprehensive genomic information for Tribolium castaneum.</title>
        <authorList>
            <person name="Kim H.S."/>
            <person name="Murphy T."/>
            <person name="Xia J."/>
            <person name="Caragea D."/>
            <person name="Park Y."/>
            <person name="Beeman R.W."/>
            <person name="Lorenzen M.D."/>
            <person name="Butcher S."/>
            <person name="Manak J.R."/>
            <person name="Brown S.J."/>
        </authorList>
    </citation>
    <scope>GENOME REANNOTATION</scope>
    <source>
        <strain evidence="1 2">Georgia GA2</strain>
    </source>
</reference>
<proteinExistence type="predicted"/>